<evidence type="ECO:0000256" key="1">
    <source>
        <dbReference type="SAM" id="MobiDB-lite"/>
    </source>
</evidence>
<dbReference type="AlphaFoldDB" id="A0A8W8LH30"/>
<dbReference type="Proteomes" id="UP000005408">
    <property type="component" value="Unassembled WGS sequence"/>
</dbReference>
<evidence type="ECO:0000313" key="3">
    <source>
        <dbReference type="Proteomes" id="UP000005408"/>
    </source>
</evidence>
<protein>
    <submittedName>
        <fullName evidence="2">Uncharacterized protein</fullName>
    </submittedName>
</protein>
<name>A0A8W8LH30_MAGGI</name>
<sequence length="201" mass="21903">MPRGKPARKRPAASASAERQPAQSTKRRHTGRSTADPFPAVEDNINAVSNSESATNEATDAVCTSSLDSASVNGPGSSIQGSTAVSAFSDPCTPGRLGTNTNTRFFPNHHFQAEFNRLIQGSIAPNTRLAYETGLVEFDRFRVSSGLPLVWPPPDQHIIQFIVSCSVRGKQKSQTFNENSYGSQRLIEIEEEKLSVKKQRL</sequence>
<dbReference type="EnsemblMetazoa" id="G28193.1">
    <property type="protein sequence ID" value="G28193.1:cds"/>
    <property type="gene ID" value="G28193"/>
</dbReference>
<feature type="compositionally biased region" description="Basic residues" evidence="1">
    <location>
        <begin position="1"/>
        <end position="11"/>
    </location>
</feature>
<keyword evidence="3" id="KW-1185">Reference proteome</keyword>
<proteinExistence type="predicted"/>
<reference evidence="2" key="1">
    <citation type="submission" date="2022-08" db="UniProtKB">
        <authorList>
            <consortium name="EnsemblMetazoa"/>
        </authorList>
    </citation>
    <scope>IDENTIFICATION</scope>
    <source>
        <strain evidence="2">05x7-T-G4-1.051#20</strain>
    </source>
</reference>
<evidence type="ECO:0000313" key="2">
    <source>
        <dbReference type="EnsemblMetazoa" id="G28193.1:cds"/>
    </source>
</evidence>
<organism evidence="2 3">
    <name type="scientific">Magallana gigas</name>
    <name type="common">Pacific oyster</name>
    <name type="synonym">Crassostrea gigas</name>
    <dbReference type="NCBI Taxonomy" id="29159"/>
    <lineage>
        <taxon>Eukaryota</taxon>
        <taxon>Metazoa</taxon>
        <taxon>Spiralia</taxon>
        <taxon>Lophotrochozoa</taxon>
        <taxon>Mollusca</taxon>
        <taxon>Bivalvia</taxon>
        <taxon>Autobranchia</taxon>
        <taxon>Pteriomorphia</taxon>
        <taxon>Ostreida</taxon>
        <taxon>Ostreoidea</taxon>
        <taxon>Ostreidae</taxon>
        <taxon>Magallana</taxon>
    </lineage>
</organism>
<feature type="region of interest" description="Disordered" evidence="1">
    <location>
        <begin position="1"/>
        <end position="91"/>
    </location>
</feature>
<accession>A0A8W8LH30</accession>
<feature type="compositionally biased region" description="Polar residues" evidence="1">
    <location>
        <begin position="46"/>
        <end position="86"/>
    </location>
</feature>